<organism evidence="7 8">
    <name type="scientific">Sphaerotilus microaerophilus</name>
    <dbReference type="NCBI Taxonomy" id="2914710"/>
    <lineage>
        <taxon>Bacteria</taxon>
        <taxon>Pseudomonadati</taxon>
        <taxon>Pseudomonadota</taxon>
        <taxon>Betaproteobacteria</taxon>
        <taxon>Burkholderiales</taxon>
        <taxon>Sphaerotilaceae</taxon>
        <taxon>Sphaerotilus</taxon>
    </lineage>
</organism>
<reference evidence="7" key="1">
    <citation type="submission" date="2022-04" db="EMBL/GenBank/DDBJ databases">
        <title>Whole genome sequence of Sphaerotilus sp. FB-5.</title>
        <authorList>
            <person name="Takeda M."/>
            <person name="Narihara S."/>
            <person name="Akimoto M."/>
            <person name="Akimoto R."/>
            <person name="Nishiyashiki S."/>
            <person name="Murakami T."/>
        </authorList>
    </citation>
    <scope>NUCLEOTIDE SEQUENCE</scope>
    <source>
        <strain evidence="7">FB-5</strain>
    </source>
</reference>
<feature type="domain" description="PNPLA" evidence="6">
    <location>
        <begin position="13"/>
        <end position="241"/>
    </location>
</feature>
<keyword evidence="8" id="KW-1185">Reference proteome</keyword>
<dbReference type="InterPro" id="IPR050301">
    <property type="entry name" value="NTE"/>
</dbReference>
<feature type="region of interest" description="Disordered" evidence="5">
    <location>
        <begin position="407"/>
        <end position="429"/>
    </location>
</feature>
<protein>
    <recommendedName>
        <fullName evidence="6">PNPLA domain-containing protein</fullName>
    </recommendedName>
</protein>
<dbReference type="PANTHER" id="PTHR14226:SF57">
    <property type="entry name" value="BLR7027 PROTEIN"/>
    <property type="match status" value="1"/>
</dbReference>
<evidence type="ECO:0000256" key="4">
    <source>
        <dbReference type="PROSITE-ProRule" id="PRU01161"/>
    </source>
</evidence>
<evidence type="ECO:0000256" key="5">
    <source>
        <dbReference type="SAM" id="MobiDB-lite"/>
    </source>
</evidence>
<dbReference type="PROSITE" id="PS51635">
    <property type="entry name" value="PNPLA"/>
    <property type="match status" value="1"/>
</dbReference>
<feature type="active site" description="Nucleophile" evidence="4">
    <location>
        <position position="58"/>
    </location>
</feature>
<evidence type="ECO:0000256" key="2">
    <source>
        <dbReference type="ARBA" id="ARBA00022963"/>
    </source>
</evidence>
<name>A0ABM7YSJ4_9BURK</name>
<feature type="short sequence motif" description="GXSXG" evidence="4">
    <location>
        <begin position="56"/>
        <end position="60"/>
    </location>
</feature>
<dbReference type="Gene3D" id="3.40.1090.10">
    <property type="entry name" value="Cytosolic phospholipase A2 catalytic domain"/>
    <property type="match status" value="1"/>
</dbReference>
<dbReference type="Proteomes" id="UP001057498">
    <property type="component" value="Chromosome"/>
</dbReference>
<dbReference type="SUPFAM" id="SSF52151">
    <property type="entry name" value="FabD/lysophospholipase-like"/>
    <property type="match status" value="1"/>
</dbReference>
<dbReference type="InterPro" id="IPR016035">
    <property type="entry name" value="Acyl_Trfase/lysoPLipase"/>
</dbReference>
<evidence type="ECO:0000313" key="7">
    <source>
        <dbReference type="EMBL" id="BDI07580.1"/>
    </source>
</evidence>
<evidence type="ECO:0000256" key="3">
    <source>
        <dbReference type="ARBA" id="ARBA00023098"/>
    </source>
</evidence>
<evidence type="ECO:0000259" key="6">
    <source>
        <dbReference type="PROSITE" id="PS51635"/>
    </source>
</evidence>
<sequence length="429" mass="45785">MNDRAFPPPVIGLLLTGGGARAAYQAGVLQGIAQIARASGATCGQGGPSPFQVLAGTSAGAINAAGLACGADRFDHAVAMLADVWGQFHAEQVYRADSLAVIRTGAPWLTMMSFGWAVARFRRLRPRSLLDNSPLEALLHRLMRFDRLPQLMRDGRLQALAVTASSYTSGQHVTFYESLHELPPWTRSQRVAVRTAIGVRHLLASAAIPFVFPSMPLEMPEGREWFGDGSMRQAAPISPAIHLGADRVLVVGAGRMHEPGGRHVQAQGYPSVAEIAGHALSNIFLDALAVDVERLQRINTTLALLPPEARARTPLRPVEALVIAPSQRLDDLAAAHIDSLPLTIRTLLRSVGVTGHGASGGSALASYLLFEPGYTRALIALGLADTLARRDEVQRFFGWPEPARLNPPQLTAMPSSPASLPCPAAPPPR</sequence>
<keyword evidence="3 4" id="KW-0443">Lipid metabolism</keyword>
<evidence type="ECO:0000256" key="1">
    <source>
        <dbReference type="ARBA" id="ARBA00022801"/>
    </source>
</evidence>
<proteinExistence type="predicted"/>
<keyword evidence="2 4" id="KW-0442">Lipid degradation</keyword>
<keyword evidence="1 4" id="KW-0378">Hydrolase</keyword>
<accession>A0ABM7YSJ4</accession>
<dbReference type="PANTHER" id="PTHR14226">
    <property type="entry name" value="NEUROPATHY TARGET ESTERASE/SWISS CHEESE D.MELANOGASTER"/>
    <property type="match status" value="1"/>
</dbReference>
<dbReference type="InterPro" id="IPR002641">
    <property type="entry name" value="PNPLA_dom"/>
</dbReference>
<dbReference type="RefSeq" id="WP_251970761.1">
    <property type="nucleotide sequence ID" value="NZ_AP025730.1"/>
</dbReference>
<feature type="active site" description="Proton acceptor" evidence="4">
    <location>
        <position position="228"/>
    </location>
</feature>
<dbReference type="Pfam" id="PF01734">
    <property type="entry name" value="Patatin"/>
    <property type="match status" value="1"/>
</dbReference>
<dbReference type="EMBL" id="AP025730">
    <property type="protein sequence ID" value="BDI07580.1"/>
    <property type="molecule type" value="Genomic_DNA"/>
</dbReference>
<comment type="caution">
    <text evidence="4">Lacks conserved residue(s) required for the propagation of feature annotation.</text>
</comment>
<evidence type="ECO:0000313" key="8">
    <source>
        <dbReference type="Proteomes" id="UP001057498"/>
    </source>
</evidence>
<gene>
    <name evidence="7" type="ORF">CATMQ487_45500</name>
</gene>